<accession>A0AAW1YKP6</accession>
<comment type="caution">
    <text evidence="1">The sequence shown here is derived from an EMBL/GenBank/DDBJ whole genome shotgun (WGS) entry which is preliminary data.</text>
</comment>
<sequence length="90" mass="9856">MIGGELICWFMDTVMIVVLLNGRGLRVNRLVIVQIWLKRYGGVVVFVLLGRGIGDCNKGCTVVRCSCKGWWGSVGGGGWWIGGRQGDGLW</sequence>
<reference evidence="1 2" key="1">
    <citation type="journal article" date="2023" name="G3 (Bethesda)">
        <title>A chromosome-length genome assembly and annotation of blackberry (Rubus argutus, cv. 'Hillquist').</title>
        <authorList>
            <person name="Bruna T."/>
            <person name="Aryal R."/>
            <person name="Dudchenko O."/>
            <person name="Sargent D.J."/>
            <person name="Mead D."/>
            <person name="Buti M."/>
            <person name="Cavallini A."/>
            <person name="Hytonen T."/>
            <person name="Andres J."/>
            <person name="Pham M."/>
            <person name="Weisz D."/>
            <person name="Mascagni F."/>
            <person name="Usai G."/>
            <person name="Natali L."/>
            <person name="Bassil N."/>
            <person name="Fernandez G.E."/>
            <person name="Lomsadze A."/>
            <person name="Armour M."/>
            <person name="Olukolu B."/>
            <person name="Poorten T."/>
            <person name="Britton C."/>
            <person name="Davik J."/>
            <person name="Ashrafi H."/>
            <person name="Aiden E.L."/>
            <person name="Borodovsky M."/>
            <person name="Worthington M."/>
        </authorList>
    </citation>
    <scope>NUCLEOTIDE SEQUENCE [LARGE SCALE GENOMIC DNA]</scope>
    <source>
        <strain evidence="1">PI 553951</strain>
    </source>
</reference>
<keyword evidence="2" id="KW-1185">Reference proteome</keyword>
<dbReference type="Proteomes" id="UP001457282">
    <property type="component" value="Unassembled WGS sequence"/>
</dbReference>
<organism evidence="1 2">
    <name type="scientific">Rubus argutus</name>
    <name type="common">Southern blackberry</name>
    <dbReference type="NCBI Taxonomy" id="59490"/>
    <lineage>
        <taxon>Eukaryota</taxon>
        <taxon>Viridiplantae</taxon>
        <taxon>Streptophyta</taxon>
        <taxon>Embryophyta</taxon>
        <taxon>Tracheophyta</taxon>
        <taxon>Spermatophyta</taxon>
        <taxon>Magnoliopsida</taxon>
        <taxon>eudicotyledons</taxon>
        <taxon>Gunneridae</taxon>
        <taxon>Pentapetalae</taxon>
        <taxon>rosids</taxon>
        <taxon>fabids</taxon>
        <taxon>Rosales</taxon>
        <taxon>Rosaceae</taxon>
        <taxon>Rosoideae</taxon>
        <taxon>Rosoideae incertae sedis</taxon>
        <taxon>Rubus</taxon>
    </lineage>
</organism>
<protein>
    <recommendedName>
        <fullName evidence="3">Transmembrane protein</fullName>
    </recommendedName>
</protein>
<evidence type="ECO:0000313" key="2">
    <source>
        <dbReference type="Proteomes" id="UP001457282"/>
    </source>
</evidence>
<dbReference type="AlphaFoldDB" id="A0AAW1YKP6"/>
<name>A0AAW1YKP6_RUBAR</name>
<proteinExistence type="predicted"/>
<evidence type="ECO:0008006" key="3">
    <source>
        <dbReference type="Google" id="ProtNLM"/>
    </source>
</evidence>
<evidence type="ECO:0000313" key="1">
    <source>
        <dbReference type="EMBL" id="KAK9949235.1"/>
    </source>
</evidence>
<gene>
    <name evidence="1" type="ORF">M0R45_004768</name>
</gene>
<dbReference type="EMBL" id="JBEDUW010000001">
    <property type="protein sequence ID" value="KAK9949235.1"/>
    <property type="molecule type" value="Genomic_DNA"/>
</dbReference>